<dbReference type="InterPro" id="IPR015018">
    <property type="entry name" value="DUF1905"/>
</dbReference>
<accession>A0ABT7YR31</accession>
<gene>
    <name evidence="1" type="ORF">QWI33_15330</name>
</gene>
<comment type="caution">
    <text evidence="1">The sequence shown here is derived from an EMBL/GenBank/DDBJ whole genome shotgun (WGS) entry which is preliminary data.</text>
</comment>
<proteinExistence type="predicted"/>
<dbReference type="EMBL" id="JAUEMJ010000004">
    <property type="protein sequence ID" value="MDN3241102.1"/>
    <property type="molecule type" value="Genomic_DNA"/>
</dbReference>
<organism evidence="1 2">
    <name type="scientific">Glycomyces tritici</name>
    <dbReference type="NCBI Taxonomy" id="2665176"/>
    <lineage>
        <taxon>Bacteria</taxon>
        <taxon>Bacillati</taxon>
        <taxon>Actinomycetota</taxon>
        <taxon>Actinomycetes</taxon>
        <taxon>Glycomycetales</taxon>
        <taxon>Glycomycetaceae</taxon>
        <taxon>Glycomyces</taxon>
    </lineage>
</organism>
<reference evidence="1" key="1">
    <citation type="submission" date="2023-06" db="EMBL/GenBank/DDBJ databases">
        <title>Gycomyces niveus sp.nov., a novel actinomycete isolated from soil in Shouguang.</title>
        <authorList>
            <person name="Yang X."/>
            <person name="Zhao J."/>
        </authorList>
    </citation>
    <scope>NUCLEOTIDE SEQUENCE</scope>
    <source>
        <strain evidence="1">NEAU C2</strain>
    </source>
</reference>
<keyword evidence="2" id="KW-1185">Reference proteome</keyword>
<name>A0ABT7YR31_9ACTN</name>
<dbReference type="Pfam" id="PF08922">
    <property type="entry name" value="DUF1905"/>
    <property type="match status" value="1"/>
</dbReference>
<evidence type="ECO:0000313" key="2">
    <source>
        <dbReference type="Proteomes" id="UP001171902"/>
    </source>
</evidence>
<dbReference type="Proteomes" id="UP001171902">
    <property type="component" value="Unassembled WGS sequence"/>
</dbReference>
<protein>
    <submittedName>
        <fullName evidence="1">DUF1905 domain-containing protein</fullName>
    </submittedName>
</protein>
<sequence>MNYLQLDACSARIGHTIAVPEGGADESRPADHGAYAQVMELEFSGEVWYWRGPAPWYFVTVPEAGCRELASASEVVSYGWGMVPVTAGIGATSWTTSLWPKDGAYIVPLKAVVRKAEGVDEGETVTIRLTLDL</sequence>
<dbReference type="SUPFAM" id="SSF141694">
    <property type="entry name" value="AF2212/PG0164-like"/>
    <property type="match status" value="1"/>
</dbReference>
<dbReference type="Gene3D" id="2.40.30.100">
    <property type="entry name" value="AF2212/PG0164-like"/>
    <property type="match status" value="1"/>
</dbReference>
<dbReference type="InterPro" id="IPR037079">
    <property type="entry name" value="AF2212/PG0164-like_sf"/>
</dbReference>
<evidence type="ECO:0000313" key="1">
    <source>
        <dbReference type="EMBL" id="MDN3241102.1"/>
    </source>
</evidence>